<reference evidence="1" key="2">
    <citation type="submission" date="2025-09" db="UniProtKB">
        <authorList>
            <consortium name="EnsemblPlants"/>
        </authorList>
    </citation>
    <scope>IDENTIFICATION</scope>
</reference>
<organism evidence="1 2">
    <name type="scientific">Avena sativa</name>
    <name type="common">Oat</name>
    <dbReference type="NCBI Taxonomy" id="4498"/>
    <lineage>
        <taxon>Eukaryota</taxon>
        <taxon>Viridiplantae</taxon>
        <taxon>Streptophyta</taxon>
        <taxon>Embryophyta</taxon>
        <taxon>Tracheophyta</taxon>
        <taxon>Spermatophyta</taxon>
        <taxon>Magnoliopsida</taxon>
        <taxon>Liliopsida</taxon>
        <taxon>Poales</taxon>
        <taxon>Poaceae</taxon>
        <taxon>BOP clade</taxon>
        <taxon>Pooideae</taxon>
        <taxon>Poodae</taxon>
        <taxon>Poeae</taxon>
        <taxon>Poeae Chloroplast Group 1 (Aveneae type)</taxon>
        <taxon>Aveninae</taxon>
        <taxon>Avena</taxon>
    </lineage>
</organism>
<dbReference type="Proteomes" id="UP001732700">
    <property type="component" value="Chromosome 4A"/>
</dbReference>
<accession>A0ACD5W896</accession>
<keyword evidence="2" id="KW-1185">Reference proteome</keyword>
<name>A0ACD5W896_AVESA</name>
<protein>
    <submittedName>
        <fullName evidence="1">Uncharacterized protein</fullName>
    </submittedName>
</protein>
<dbReference type="EnsemblPlants" id="AVESA.00010b.r2.4AG0574680.1">
    <property type="protein sequence ID" value="AVESA.00010b.r2.4AG0574680.1.CDS"/>
    <property type="gene ID" value="AVESA.00010b.r2.4AG0574680"/>
</dbReference>
<evidence type="ECO:0000313" key="1">
    <source>
        <dbReference type="EnsemblPlants" id="AVESA.00010b.r2.4AG0574680.1.CDS"/>
    </source>
</evidence>
<sequence>MAAGAAASAGFGHRNGGRIDRLEVENFKSYKGTHTIGPFFDFTAVVGPNGAGKSNLMDAISFVLGVRSAHLRGAQLRDLVYAFDDADREAARSRRASVRLVYRIPGTGAAELHFARSITITTASEYRIDGRVVTWEHYNARLRSLGILVKARNFLVFQGDVESVASRNPKELTALLEQISGSDELRKEYDELESQKRTAQEKSALVYREKRTIAEERKEKKAEKAEAEKHLRLQHELKLLRTEHVLWQLYTVQGDIENIEAQLEEERRSLRQAKDENRSYGQDLAAKQKEQSAYLKKLILCEGIMAKKMNLDIDKRQPQLLGLEEQMSRLKSEIERCNREIDRKKGAKKKHLEEIKRLESALVDITAALEELNGQIQDKRSELQLGDDQLQEYHRIKEDAETRTAKLRDEKETLDKERIVNVEARNNLEGNLQQLCNRRDEISSLEIELQTRLNMILHSITMHKDELASLHEEHNKIVKERQSSGARYQTLNQRVYEIDAQLRELKADKHESERDAQCSEIVRSLKQLFPEVHGRMTELCRPSQKKYNLAVTVAMGKFMDAVVVEDESTGKECIRYLKDLHIPPQIFIPLQSVRVNPVMERLRTLGGSAQLIFDVIHADRALERALLYAVGNTLVCDTLDEAKTLSWSGERYKVVTVDGILLTKSGTMTGGVSGGTEARSNKWDGGRIESLKEKKGQLESELSRLGSPSELHMKALAVSEKITGLEKKLHHLNVEQNNLNKKLQKLSSEKSNIGEEINRLEPGKEELESLLAKNESEGRKQERKINEIVDRIFKDFSMSVGVRNTREYEEGQLKDVQALQERKLSLSNQMSKLKNQLEYEQKRDMQVPIEKLMETHKSLEKELKCLHEVESGAKAEAERTSNQMEVLKAEAEDWKSTSDGCEKAIDELKKQNFRAAAVLTKLERQVKSQEGQLVQLRSLQQVIHEKCELEQLKLPAVKVQTDTGSSSQELVLDYSQLSEIYLQDMKLYKHDKFEVEFKQRTATLVAKIESTAPNLKALDQYEALQRKEREATEKFDAARKEQQEITEKFNSVKERRQQLFMEAFDHISKGIDVIYKQLTKCHTHPLGGTAYLNLENEDEPFRYGINYTAMPPTKRFRDMVLLSGGEKTVAALALLFAVHSFRPSPFFILDEVDAALDNLNVAKVAGFIRSKSCERVGEEQDCDGGCGFQSIVISLKNRFYDKAEALVGVYRDCEQNCSRTLTFDLTKYRF</sequence>
<reference evidence="1" key="1">
    <citation type="submission" date="2021-05" db="EMBL/GenBank/DDBJ databases">
        <authorList>
            <person name="Scholz U."/>
            <person name="Mascher M."/>
            <person name="Fiebig A."/>
        </authorList>
    </citation>
    <scope>NUCLEOTIDE SEQUENCE [LARGE SCALE GENOMIC DNA]</scope>
</reference>
<evidence type="ECO:0000313" key="2">
    <source>
        <dbReference type="Proteomes" id="UP001732700"/>
    </source>
</evidence>
<proteinExistence type="predicted"/>